<dbReference type="GO" id="GO:0004674">
    <property type="term" value="F:protein serine/threonine kinase activity"/>
    <property type="evidence" value="ECO:0007669"/>
    <property type="project" value="TreeGrafter"/>
</dbReference>
<gene>
    <name evidence="3" type="ORF">GQ602_007017</name>
</gene>
<dbReference type="InterPro" id="IPR000719">
    <property type="entry name" value="Prot_kinase_dom"/>
</dbReference>
<protein>
    <submittedName>
        <fullName evidence="3">Kinase-like protein</fullName>
    </submittedName>
</protein>
<dbReference type="SMART" id="SM00220">
    <property type="entry name" value="S_TKc"/>
    <property type="match status" value="1"/>
</dbReference>
<keyword evidence="4" id="KW-1185">Reference proteome</keyword>
<dbReference type="CDD" id="cd00180">
    <property type="entry name" value="PKc"/>
    <property type="match status" value="1"/>
</dbReference>
<evidence type="ECO:0000313" key="3">
    <source>
        <dbReference type="EMBL" id="KAF4580880.1"/>
    </source>
</evidence>
<evidence type="ECO:0000256" key="1">
    <source>
        <dbReference type="SAM" id="MobiDB-lite"/>
    </source>
</evidence>
<dbReference type="PROSITE" id="PS50011">
    <property type="entry name" value="PROTEIN_KINASE_DOM"/>
    <property type="match status" value="1"/>
</dbReference>
<accession>A0A8H4VAM5</accession>
<dbReference type="GO" id="GO:0005524">
    <property type="term" value="F:ATP binding"/>
    <property type="evidence" value="ECO:0007669"/>
    <property type="project" value="InterPro"/>
</dbReference>
<dbReference type="PANTHER" id="PTHR24359">
    <property type="entry name" value="SERINE/THREONINE-PROTEIN KINASE SBK1"/>
    <property type="match status" value="1"/>
</dbReference>
<dbReference type="Pfam" id="PF00069">
    <property type="entry name" value="Pkinase"/>
    <property type="match status" value="1"/>
</dbReference>
<organism evidence="3 4">
    <name type="scientific">Ophiocordyceps camponoti-floridani</name>
    <dbReference type="NCBI Taxonomy" id="2030778"/>
    <lineage>
        <taxon>Eukaryota</taxon>
        <taxon>Fungi</taxon>
        <taxon>Dikarya</taxon>
        <taxon>Ascomycota</taxon>
        <taxon>Pezizomycotina</taxon>
        <taxon>Sordariomycetes</taxon>
        <taxon>Hypocreomycetidae</taxon>
        <taxon>Hypocreales</taxon>
        <taxon>Ophiocordycipitaceae</taxon>
        <taxon>Ophiocordyceps</taxon>
    </lineage>
</organism>
<dbReference type="OrthoDB" id="4926630at2759"/>
<dbReference type="Proteomes" id="UP000562929">
    <property type="component" value="Unassembled WGS sequence"/>
</dbReference>
<name>A0A8H4VAM5_9HYPO</name>
<dbReference type="Gene3D" id="1.10.510.10">
    <property type="entry name" value="Transferase(Phosphotransferase) domain 1"/>
    <property type="match status" value="1"/>
</dbReference>
<dbReference type="EMBL" id="JAACLJ010000009">
    <property type="protein sequence ID" value="KAF4580880.1"/>
    <property type="molecule type" value="Genomic_DNA"/>
</dbReference>
<dbReference type="AlphaFoldDB" id="A0A8H4VAM5"/>
<dbReference type="SUPFAM" id="SSF56112">
    <property type="entry name" value="Protein kinase-like (PK-like)"/>
    <property type="match status" value="1"/>
</dbReference>
<sequence length="578" mass="66857">MDLRSQLRLTDEWNGDNFFYPVGALRSICRQEPIRIELAAVFPDWAPDKVNARAEQVCSDGMDGPDSMTRLFVILILIRRLQHLESFIAEGIKDCHLPLSFGRQGRELTYGPQDATVESCGGWEMGSISDFHFVQKKVLAPCFQRCTAGKVTSQLINPEVFMPWTEKEALKENDNGNYSRVYAVKIHENHHQFVRHDFPNALTPFLERFPLLTMDYVCCQMGEGGQRRDRFALKVLKSRHKRRYLNELECLNRCAERDNLVELYGAYERGDKYSFLFPWADGGSLRTLWTWEPRDWSRSKPLINSVRWIAYQCYRMASEQGLGSIHDRRESFDEKQFGIHGDIKPENILLFTDQETRHGPGVLKISDMGFTGFYTVRSRSRLSPLGPCSPTYRAPEHDIKNRFLSRKSDIWGLGCVFSEFLSWFILGPNGVKNYNWKRYHDTYDDDHLQGDDFFRPFDGDDGSTVGADLKPSVIEWIDELCDIVGTSNFFSEFLTYIRDNMLVVDCQKRAECHDVSESLRVIYGKCLDSKPYCTPSKLPFHTENLEEQEEQGKLKRGASDVGADSHDSRFKRARYFRG</sequence>
<dbReference type="PANTHER" id="PTHR24359:SF37">
    <property type="entry name" value="PROTEIN KINASE DOMAIN-CONTAINING PROTEIN"/>
    <property type="match status" value="1"/>
</dbReference>
<dbReference type="InterPro" id="IPR011009">
    <property type="entry name" value="Kinase-like_dom_sf"/>
</dbReference>
<comment type="caution">
    <text evidence="3">The sequence shown here is derived from an EMBL/GenBank/DDBJ whole genome shotgun (WGS) entry which is preliminary data.</text>
</comment>
<proteinExistence type="predicted"/>
<keyword evidence="3" id="KW-0808">Transferase</keyword>
<evidence type="ECO:0000313" key="4">
    <source>
        <dbReference type="Proteomes" id="UP000562929"/>
    </source>
</evidence>
<evidence type="ECO:0000259" key="2">
    <source>
        <dbReference type="PROSITE" id="PS50011"/>
    </source>
</evidence>
<feature type="region of interest" description="Disordered" evidence="1">
    <location>
        <begin position="545"/>
        <end position="578"/>
    </location>
</feature>
<keyword evidence="3" id="KW-0418">Kinase</keyword>
<reference evidence="3 4" key="1">
    <citation type="journal article" date="2020" name="G3 (Bethesda)">
        <title>Genetic Underpinnings of Host Manipulation by Ophiocordyceps as Revealed by Comparative Transcriptomics.</title>
        <authorList>
            <person name="Will I."/>
            <person name="Das B."/>
            <person name="Trinh T."/>
            <person name="Brachmann A."/>
            <person name="Ohm R.A."/>
            <person name="de Bekker C."/>
        </authorList>
    </citation>
    <scope>NUCLEOTIDE SEQUENCE [LARGE SCALE GENOMIC DNA]</scope>
    <source>
        <strain evidence="3 4">EC05</strain>
    </source>
</reference>
<feature type="domain" description="Protein kinase" evidence="2">
    <location>
        <begin position="167"/>
        <end position="522"/>
    </location>
</feature>